<dbReference type="Proteomes" id="UP000249661">
    <property type="component" value="Unassembled WGS sequence"/>
</dbReference>
<dbReference type="EMBL" id="KZ824952">
    <property type="protein sequence ID" value="RAH70806.1"/>
    <property type="molecule type" value="Genomic_DNA"/>
</dbReference>
<evidence type="ECO:0000313" key="1">
    <source>
        <dbReference type="EMBL" id="RAH70806.1"/>
    </source>
</evidence>
<name>A0ACD1HAH6_9EURO</name>
<gene>
    <name evidence="1" type="ORF">BO66DRAFT_391250</name>
</gene>
<accession>A0ACD1HAH6</accession>
<keyword evidence="2" id="KW-1185">Reference proteome</keyword>
<evidence type="ECO:0000313" key="2">
    <source>
        <dbReference type="Proteomes" id="UP000249661"/>
    </source>
</evidence>
<proteinExistence type="predicted"/>
<sequence length="168" mass="18371">MTGGCEAASGLTANLFTTVVLSREPPGKTSCSASRRDRPGHPSSDQSCCLSVFPRGWSKEGLKVFLHGLRNAQSGEERCSLHLASRLRFPSPFSRINQKDIAPFLHVLTRDKDWEKTNQRAVGGGWRGNDELLPDGSFNPSLSFRFRDPTAVNPRWSASGACRGPISV</sequence>
<protein>
    <submittedName>
        <fullName evidence="1">Uncharacterized protein</fullName>
    </submittedName>
</protein>
<reference evidence="1" key="1">
    <citation type="submission" date="2018-02" db="EMBL/GenBank/DDBJ databases">
        <title>The genomes of Aspergillus section Nigri reveals drivers in fungal speciation.</title>
        <authorList>
            <consortium name="DOE Joint Genome Institute"/>
            <person name="Vesth T.C."/>
            <person name="Nybo J."/>
            <person name="Theobald S."/>
            <person name="Brandl J."/>
            <person name="Frisvad J.C."/>
            <person name="Nielsen K.F."/>
            <person name="Lyhne E.K."/>
            <person name="Kogle M.E."/>
            <person name="Kuo A."/>
            <person name="Riley R."/>
            <person name="Clum A."/>
            <person name="Nolan M."/>
            <person name="Lipzen A."/>
            <person name="Salamov A."/>
            <person name="Henrissat B."/>
            <person name="Wiebenga A."/>
            <person name="De vries R.P."/>
            <person name="Grigoriev I.V."/>
            <person name="Mortensen U.H."/>
            <person name="Andersen M.R."/>
            <person name="Baker S.E."/>
        </authorList>
    </citation>
    <scope>NUCLEOTIDE SEQUENCE</scope>
    <source>
        <strain evidence="1">CBS 121060</strain>
    </source>
</reference>
<organism evidence="1 2">
    <name type="scientific">Aspergillus aculeatinus CBS 121060</name>
    <dbReference type="NCBI Taxonomy" id="1448322"/>
    <lineage>
        <taxon>Eukaryota</taxon>
        <taxon>Fungi</taxon>
        <taxon>Dikarya</taxon>
        <taxon>Ascomycota</taxon>
        <taxon>Pezizomycotina</taxon>
        <taxon>Eurotiomycetes</taxon>
        <taxon>Eurotiomycetidae</taxon>
        <taxon>Eurotiales</taxon>
        <taxon>Aspergillaceae</taxon>
        <taxon>Aspergillus</taxon>
        <taxon>Aspergillus subgen. Circumdati</taxon>
    </lineage>
</organism>